<proteinExistence type="predicted"/>
<dbReference type="RefSeq" id="WP_344997829.1">
    <property type="nucleotide sequence ID" value="NZ_BAABFR010000054.1"/>
</dbReference>
<keyword evidence="2" id="KW-1185">Reference proteome</keyword>
<gene>
    <name evidence="1" type="ORF">GCM10023147_32410</name>
</gene>
<name>A0ABP8JXL2_9ACTN</name>
<evidence type="ECO:0000313" key="2">
    <source>
        <dbReference type="Proteomes" id="UP001500635"/>
    </source>
</evidence>
<sequence>MSSPHTLIDSAASEDPAQGLRAVVALRRLADQLEAVQVANARRLGWSWQDIARHLDVTRQAVHKKYGK</sequence>
<accession>A0ABP8JXL2</accession>
<evidence type="ECO:0000313" key="1">
    <source>
        <dbReference type="EMBL" id="GAA4397247.1"/>
    </source>
</evidence>
<reference evidence="2" key="1">
    <citation type="journal article" date="2019" name="Int. J. Syst. Evol. Microbiol.">
        <title>The Global Catalogue of Microorganisms (GCM) 10K type strain sequencing project: providing services to taxonomists for standard genome sequencing and annotation.</title>
        <authorList>
            <consortium name="The Broad Institute Genomics Platform"/>
            <consortium name="The Broad Institute Genome Sequencing Center for Infectious Disease"/>
            <person name="Wu L."/>
            <person name="Ma J."/>
        </authorList>
    </citation>
    <scope>NUCLEOTIDE SEQUENCE [LARGE SCALE GENOMIC DNA]</scope>
    <source>
        <strain evidence="2">JCM 17688</strain>
    </source>
</reference>
<comment type="caution">
    <text evidence="1">The sequence shown here is derived from an EMBL/GenBank/DDBJ whole genome shotgun (WGS) entry which is preliminary data.</text>
</comment>
<protein>
    <submittedName>
        <fullName evidence="1">Sigma factor-like helix-turn-helix DNA-binding protein</fullName>
    </submittedName>
</protein>
<organism evidence="1 2">
    <name type="scientific">Tsukamurella soli</name>
    <dbReference type="NCBI Taxonomy" id="644556"/>
    <lineage>
        <taxon>Bacteria</taxon>
        <taxon>Bacillati</taxon>
        <taxon>Actinomycetota</taxon>
        <taxon>Actinomycetes</taxon>
        <taxon>Mycobacteriales</taxon>
        <taxon>Tsukamurellaceae</taxon>
        <taxon>Tsukamurella</taxon>
    </lineage>
</organism>
<dbReference type="EMBL" id="BAABFR010000054">
    <property type="protein sequence ID" value="GAA4397247.1"/>
    <property type="molecule type" value="Genomic_DNA"/>
</dbReference>
<dbReference type="Proteomes" id="UP001500635">
    <property type="component" value="Unassembled WGS sequence"/>
</dbReference>